<protein>
    <submittedName>
        <fullName evidence="1">Uncharacterized protein</fullName>
    </submittedName>
</protein>
<proteinExistence type="predicted"/>
<keyword evidence="2" id="KW-1185">Reference proteome</keyword>
<reference evidence="1" key="2">
    <citation type="submission" date="2021-02" db="EMBL/GenBank/DDBJ databases">
        <authorList>
            <person name="Kimball J.A."/>
            <person name="Haas M.W."/>
            <person name="Macchietto M."/>
            <person name="Kono T."/>
            <person name="Duquette J."/>
            <person name="Shao M."/>
        </authorList>
    </citation>
    <scope>NUCLEOTIDE SEQUENCE</scope>
    <source>
        <tissue evidence="1">Fresh leaf tissue</tissue>
    </source>
</reference>
<evidence type="ECO:0000313" key="1">
    <source>
        <dbReference type="EMBL" id="KAG8052214.1"/>
    </source>
</evidence>
<gene>
    <name evidence="1" type="ORF">GUJ93_ZPchr0001g31725</name>
</gene>
<accession>A0A8J5RS08</accession>
<sequence>MRIQLDYLKCKGYEGLAVWRPSVYDAKGQSGVFAVRCEGGNDRKLSQALSAKGSTRLHVLGAKDSRKKPSN</sequence>
<organism evidence="1 2">
    <name type="scientific">Zizania palustris</name>
    <name type="common">Northern wild rice</name>
    <dbReference type="NCBI Taxonomy" id="103762"/>
    <lineage>
        <taxon>Eukaryota</taxon>
        <taxon>Viridiplantae</taxon>
        <taxon>Streptophyta</taxon>
        <taxon>Embryophyta</taxon>
        <taxon>Tracheophyta</taxon>
        <taxon>Spermatophyta</taxon>
        <taxon>Magnoliopsida</taxon>
        <taxon>Liliopsida</taxon>
        <taxon>Poales</taxon>
        <taxon>Poaceae</taxon>
        <taxon>BOP clade</taxon>
        <taxon>Oryzoideae</taxon>
        <taxon>Oryzeae</taxon>
        <taxon>Zizaniinae</taxon>
        <taxon>Zizania</taxon>
    </lineage>
</organism>
<evidence type="ECO:0000313" key="2">
    <source>
        <dbReference type="Proteomes" id="UP000729402"/>
    </source>
</evidence>
<reference evidence="1" key="1">
    <citation type="journal article" date="2021" name="bioRxiv">
        <title>Whole Genome Assembly and Annotation of Northern Wild Rice, Zizania palustris L., Supports a Whole Genome Duplication in the Zizania Genus.</title>
        <authorList>
            <person name="Haas M."/>
            <person name="Kono T."/>
            <person name="Macchietto M."/>
            <person name="Millas R."/>
            <person name="McGilp L."/>
            <person name="Shao M."/>
            <person name="Duquette J."/>
            <person name="Hirsch C.N."/>
            <person name="Kimball J."/>
        </authorList>
    </citation>
    <scope>NUCLEOTIDE SEQUENCE</scope>
    <source>
        <tissue evidence="1">Fresh leaf tissue</tissue>
    </source>
</reference>
<name>A0A8J5RS08_ZIZPA</name>
<comment type="caution">
    <text evidence="1">The sequence shown here is derived from an EMBL/GenBank/DDBJ whole genome shotgun (WGS) entry which is preliminary data.</text>
</comment>
<dbReference type="AlphaFoldDB" id="A0A8J5RS08"/>
<dbReference type="EMBL" id="JAAALK010000288">
    <property type="protein sequence ID" value="KAG8052214.1"/>
    <property type="molecule type" value="Genomic_DNA"/>
</dbReference>
<dbReference type="Proteomes" id="UP000729402">
    <property type="component" value="Unassembled WGS sequence"/>
</dbReference>